<evidence type="ECO:0000256" key="13">
    <source>
        <dbReference type="SAM" id="Phobius"/>
    </source>
</evidence>
<keyword evidence="3" id="KW-0444">Lipid biosynthesis</keyword>
<dbReference type="InterPro" id="IPR001736">
    <property type="entry name" value="PLipase_D/transphosphatidylase"/>
</dbReference>
<dbReference type="CDD" id="cd09112">
    <property type="entry name" value="PLDc_CLS_2"/>
    <property type="match status" value="1"/>
</dbReference>
<dbReference type="CDD" id="cd09110">
    <property type="entry name" value="PLDc_CLS_1"/>
    <property type="match status" value="1"/>
</dbReference>
<evidence type="ECO:0000256" key="2">
    <source>
        <dbReference type="ARBA" id="ARBA00022475"/>
    </source>
</evidence>
<evidence type="ECO:0000256" key="4">
    <source>
        <dbReference type="ARBA" id="ARBA00022679"/>
    </source>
</evidence>
<dbReference type="Proteomes" id="UP000232063">
    <property type="component" value="Chromosome"/>
</dbReference>
<keyword evidence="2" id="KW-1003">Cell membrane</keyword>
<dbReference type="GO" id="GO:0008808">
    <property type="term" value="F:cardiolipin synthase activity"/>
    <property type="evidence" value="ECO:0007669"/>
    <property type="project" value="UniProtKB-UniRule"/>
</dbReference>
<dbReference type="EMBL" id="CP024963">
    <property type="protein sequence ID" value="ATZ16976.1"/>
    <property type="molecule type" value="Genomic_DNA"/>
</dbReference>
<evidence type="ECO:0000256" key="12">
    <source>
        <dbReference type="NCBIfam" id="TIGR04265"/>
    </source>
</evidence>
<evidence type="ECO:0000256" key="7">
    <source>
        <dbReference type="ARBA" id="ARBA00022989"/>
    </source>
</evidence>
<dbReference type="Pfam" id="PF13091">
    <property type="entry name" value="PLDc_2"/>
    <property type="match status" value="2"/>
</dbReference>
<evidence type="ECO:0000313" key="16">
    <source>
        <dbReference type="Proteomes" id="UP000232063"/>
    </source>
</evidence>
<sequence>MKKSLVAISSLIFMLSTLIAVVVILSIFTSIEALWLLFGLEMASVAWAFVVLLNPKRRIETRLRWALFITFIPVIGLGSYLFFGRIYRYKIGREYKFKNFADFKSTSKESLEKEIIKPIIDVEIPQFKRAFIMPLNQQHQIIYKNSNTEFFPNGAKAWMQILQDVSCAKEYILINMYIVADGELFRNLLNIFKQKISEGVRIYILYDFIGSYGRISKKNIEELTNMGIHIVSYSPVRFPFMDWKTNYRDHRKDISIDGEIGYVGGVNIADEYINQNKNFGYWNDSMVRIVGEGVQGIEKVFVSDWMFVTQKSIIDIEPNIGKKNISKHNESNNLTQIVTTGPNHESPMHFDLLLNLIQSAQKRIWLQTPYFIPPIEMIKAIASAAKSGIDVRLVLPGMSDKRFLLDISKKWTDDLFKAGVKIYSIHNTFNHTKAFLFDDQVALLGSTNLDYRALFSNQETMALIKSGTFNSQLTHRFEKDFSLSKLYTEKPSQNWNKFYKAWIMTLNVIEPLL</sequence>
<dbReference type="NCBIfam" id="TIGR04265">
    <property type="entry name" value="bac_cardiolipin"/>
    <property type="match status" value="1"/>
</dbReference>
<feature type="domain" description="PLD phosphodiesterase" evidence="14">
    <location>
        <begin position="245"/>
        <end position="272"/>
    </location>
</feature>
<dbReference type="SUPFAM" id="SSF56024">
    <property type="entry name" value="Phospholipase D/nuclease"/>
    <property type="match status" value="2"/>
</dbReference>
<reference evidence="15 16" key="1">
    <citation type="submission" date="2017-11" db="EMBL/GenBank/DDBJ databases">
        <title>Genome sequence of Entomoplasma luminosum PIMN-1 (ATCC 49195).</title>
        <authorList>
            <person name="Lo W.-S."/>
            <person name="Gasparich G.E."/>
            <person name="Kuo C.-H."/>
        </authorList>
    </citation>
    <scope>NUCLEOTIDE SEQUENCE [LARGE SCALE GENOMIC DNA]</scope>
    <source>
        <strain evidence="15 16">PIMN-1</strain>
    </source>
</reference>
<feature type="transmembrane region" description="Helical" evidence="13">
    <location>
        <begin position="5"/>
        <end position="28"/>
    </location>
</feature>
<evidence type="ECO:0000256" key="5">
    <source>
        <dbReference type="ARBA" id="ARBA00022692"/>
    </source>
</evidence>
<name>A0A2K8NTU9_9MOLU</name>
<dbReference type="OrthoDB" id="9762009at2"/>
<evidence type="ECO:0000256" key="10">
    <source>
        <dbReference type="ARBA" id="ARBA00023209"/>
    </source>
</evidence>
<dbReference type="GO" id="GO:0032049">
    <property type="term" value="P:cardiolipin biosynthetic process"/>
    <property type="evidence" value="ECO:0007669"/>
    <property type="project" value="UniProtKB-UniRule"/>
</dbReference>
<evidence type="ECO:0000256" key="11">
    <source>
        <dbReference type="ARBA" id="ARBA00023264"/>
    </source>
</evidence>
<feature type="transmembrane region" description="Helical" evidence="13">
    <location>
        <begin position="65"/>
        <end position="83"/>
    </location>
</feature>
<organism evidence="15 16">
    <name type="scientific">Williamsoniiplasma luminosum</name>
    <dbReference type="NCBI Taxonomy" id="214888"/>
    <lineage>
        <taxon>Bacteria</taxon>
        <taxon>Bacillati</taxon>
        <taxon>Mycoplasmatota</taxon>
        <taxon>Mollicutes</taxon>
        <taxon>Entomoplasmatales</taxon>
        <taxon>Williamsoniiplasma</taxon>
    </lineage>
</organism>
<dbReference type="PANTHER" id="PTHR21248:SF22">
    <property type="entry name" value="PHOSPHOLIPASE D"/>
    <property type="match status" value="1"/>
</dbReference>
<dbReference type="InterPro" id="IPR022924">
    <property type="entry name" value="Cardiolipin_synthase"/>
</dbReference>
<dbReference type="SMART" id="SM00155">
    <property type="entry name" value="PLDc"/>
    <property type="match status" value="2"/>
</dbReference>
<evidence type="ECO:0000313" key="15">
    <source>
        <dbReference type="EMBL" id="ATZ16976.1"/>
    </source>
</evidence>
<dbReference type="InterPro" id="IPR027379">
    <property type="entry name" value="CLS_N"/>
</dbReference>
<keyword evidence="5 13" id="KW-0812">Transmembrane</keyword>
<dbReference type="GO" id="GO:0005886">
    <property type="term" value="C:plasma membrane"/>
    <property type="evidence" value="ECO:0007669"/>
    <property type="project" value="UniProtKB-SubCell"/>
</dbReference>
<dbReference type="RefSeq" id="WP_025734487.1">
    <property type="nucleotide sequence ID" value="NZ_CP024963.1"/>
</dbReference>
<evidence type="ECO:0000256" key="6">
    <source>
        <dbReference type="ARBA" id="ARBA00022737"/>
    </source>
</evidence>
<evidence type="ECO:0000256" key="3">
    <source>
        <dbReference type="ARBA" id="ARBA00022516"/>
    </source>
</evidence>
<dbReference type="Gene3D" id="3.30.870.10">
    <property type="entry name" value="Endonuclease Chain A"/>
    <property type="match status" value="2"/>
</dbReference>
<feature type="transmembrane region" description="Helical" evidence="13">
    <location>
        <begin position="34"/>
        <end position="53"/>
    </location>
</feature>
<evidence type="ECO:0000256" key="9">
    <source>
        <dbReference type="ARBA" id="ARBA00023136"/>
    </source>
</evidence>
<accession>A0A2K8NTU9</accession>
<protein>
    <recommendedName>
        <fullName evidence="12">Cardiolipin synthase</fullName>
        <ecNumber evidence="12">2.7.8.-</ecNumber>
    </recommendedName>
</protein>
<evidence type="ECO:0000256" key="1">
    <source>
        <dbReference type="ARBA" id="ARBA00004651"/>
    </source>
</evidence>
<keyword evidence="4" id="KW-0808">Transferase</keyword>
<evidence type="ECO:0000259" key="14">
    <source>
        <dbReference type="PROSITE" id="PS50035"/>
    </source>
</evidence>
<keyword evidence="10" id="KW-0594">Phospholipid biosynthesis</keyword>
<dbReference type="AlphaFoldDB" id="A0A2K8NTU9"/>
<dbReference type="Pfam" id="PF13396">
    <property type="entry name" value="PLDc_N"/>
    <property type="match status" value="1"/>
</dbReference>
<dbReference type="InterPro" id="IPR025202">
    <property type="entry name" value="PLD-like_dom"/>
</dbReference>
<keyword evidence="16" id="KW-1185">Reference proteome</keyword>
<keyword evidence="6" id="KW-0677">Repeat</keyword>
<gene>
    <name evidence="15" type="primary">cls</name>
    <name evidence="15" type="ORF">ELUMI_v1c02510</name>
</gene>
<dbReference type="KEGG" id="elj:ELUMI_v1c02510"/>
<keyword evidence="8" id="KW-0443">Lipid metabolism</keyword>
<keyword evidence="11" id="KW-1208">Phospholipid metabolism</keyword>
<evidence type="ECO:0000256" key="8">
    <source>
        <dbReference type="ARBA" id="ARBA00023098"/>
    </source>
</evidence>
<keyword evidence="7 13" id="KW-1133">Transmembrane helix</keyword>
<keyword evidence="9 13" id="KW-0472">Membrane</keyword>
<dbReference type="PROSITE" id="PS50035">
    <property type="entry name" value="PLD"/>
    <property type="match status" value="2"/>
</dbReference>
<proteinExistence type="predicted"/>
<feature type="domain" description="PLD phosphodiesterase" evidence="14">
    <location>
        <begin position="426"/>
        <end position="453"/>
    </location>
</feature>
<dbReference type="PANTHER" id="PTHR21248">
    <property type="entry name" value="CARDIOLIPIN SYNTHASE"/>
    <property type="match status" value="1"/>
</dbReference>
<comment type="subcellular location">
    <subcellularLocation>
        <location evidence="1">Cell membrane</location>
        <topology evidence="1">Multi-pass membrane protein</topology>
    </subcellularLocation>
</comment>
<dbReference type="EC" id="2.7.8.-" evidence="12"/>